<accession>A0A8I0GXF6</accession>
<feature type="transmembrane region" description="Helical" evidence="5">
    <location>
        <begin position="20"/>
        <end position="49"/>
    </location>
</feature>
<keyword evidence="3 5" id="KW-1133">Transmembrane helix</keyword>
<evidence type="ECO:0000256" key="3">
    <source>
        <dbReference type="ARBA" id="ARBA00022989"/>
    </source>
</evidence>
<comment type="subcellular location">
    <subcellularLocation>
        <location evidence="1">Cell membrane</location>
        <topology evidence="1">Multi-pass membrane protein</topology>
    </subcellularLocation>
</comment>
<evidence type="ECO:0000256" key="1">
    <source>
        <dbReference type="ARBA" id="ARBA00004651"/>
    </source>
</evidence>
<proteinExistence type="predicted"/>
<sequence>KLFEGVIALLTGMGTIDFDAIAQILIFLLCLYLISALLSYVQGWVMAGVATKLSYSMRRDISNKIDRMPLAYFDRVQSGE</sequence>
<dbReference type="EMBL" id="JAABFR010000190">
    <property type="protein sequence ID" value="MBD4335436.1"/>
    <property type="molecule type" value="Genomic_DNA"/>
</dbReference>
<evidence type="ECO:0000256" key="2">
    <source>
        <dbReference type="ARBA" id="ARBA00022692"/>
    </source>
</evidence>
<evidence type="ECO:0000259" key="6">
    <source>
        <dbReference type="PROSITE" id="PS50929"/>
    </source>
</evidence>
<feature type="non-terminal residue" evidence="7">
    <location>
        <position position="1"/>
    </location>
</feature>
<evidence type="ECO:0000313" key="8">
    <source>
        <dbReference type="Proteomes" id="UP000653002"/>
    </source>
</evidence>
<dbReference type="InterPro" id="IPR011527">
    <property type="entry name" value="ABC1_TM_dom"/>
</dbReference>
<dbReference type="AlphaFoldDB" id="A0A8I0GXF6"/>
<keyword evidence="7" id="KW-0547">Nucleotide-binding</keyword>
<dbReference type="SUPFAM" id="SSF90123">
    <property type="entry name" value="ABC transporter transmembrane region"/>
    <property type="match status" value="1"/>
</dbReference>
<evidence type="ECO:0000313" key="7">
    <source>
        <dbReference type="EMBL" id="MBD4335436.1"/>
    </source>
</evidence>
<protein>
    <submittedName>
        <fullName evidence="7">ABC transporter ATP-binding protein</fullName>
    </submittedName>
</protein>
<dbReference type="InterPro" id="IPR036640">
    <property type="entry name" value="ABC1_TM_sf"/>
</dbReference>
<comment type="caution">
    <text evidence="7">The sequence shown here is derived from an EMBL/GenBank/DDBJ whole genome shotgun (WGS) entry which is preliminary data.</text>
</comment>
<keyword evidence="2 5" id="KW-0812">Transmembrane</keyword>
<evidence type="ECO:0000256" key="5">
    <source>
        <dbReference type="SAM" id="Phobius"/>
    </source>
</evidence>
<evidence type="ECO:0000256" key="4">
    <source>
        <dbReference type="ARBA" id="ARBA00023136"/>
    </source>
</evidence>
<dbReference type="GO" id="GO:0005886">
    <property type="term" value="C:plasma membrane"/>
    <property type="evidence" value="ECO:0007669"/>
    <property type="project" value="UniProtKB-SubCell"/>
</dbReference>
<keyword evidence="7" id="KW-0067">ATP-binding</keyword>
<dbReference type="Gene3D" id="1.20.1560.10">
    <property type="entry name" value="ABC transporter type 1, transmembrane domain"/>
    <property type="match status" value="1"/>
</dbReference>
<feature type="domain" description="ABC transmembrane type-1" evidence="6">
    <location>
        <begin position="1"/>
        <end position="80"/>
    </location>
</feature>
<dbReference type="GO" id="GO:0140359">
    <property type="term" value="F:ABC-type transporter activity"/>
    <property type="evidence" value="ECO:0007669"/>
    <property type="project" value="InterPro"/>
</dbReference>
<reference evidence="7" key="1">
    <citation type="submission" date="2020-01" db="EMBL/GenBank/DDBJ databases">
        <authorList>
            <person name="Richard D."/>
        </authorList>
    </citation>
    <scope>NUCLEOTIDE SEQUENCE</scope>
    <source>
        <strain evidence="7">JP541</strain>
    </source>
</reference>
<organism evidence="7 8">
    <name type="scientific">Xanthomonas citri pv. citri</name>
    <dbReference type="NCBI Taxonomy" id="611301"/>
    <lineage>
        <taxon>Bacteria</taxon>
        <taxon>Pseudomonadati</taxon>
        <taxon>Pseudomonadota</taxon>
        <taxon>Gammaproteobacteria</taxon>
        <taxon>Lysobacterales</taxon>
        <taxon>Lysobacteraceae</taxon>
        <taxon>Xanthomonas</taxon>
    </lineage>
</organism>
<gene>
    <name evidence="7" type="ORF">GUH15_04960</name>
</gene>
<name>A0A8I0GXF6_XANCI</name>
<dbReference type="PROSITE" id="PS50929">
    <property type="entry name" value="ABC_TM1F"/>
    <property type="match status" value="1"/>
</dbReference>
<dbReference type="Pfam" id="PF00664">
    <property type="entry name" value="ABC_membrane"/>
    <property type="match status" value="1"/>
</dbReference>
<keyword evidence="4 5" id="KW-0472">Membrane</keyword>
<feature type="non-terminal residue" evidence="7">
    <location>
        <position position="80"/>
    </location>
</feature>
<dbReference type="GO" id="GO:0005524">
    <property type="term" value="F:ATP binding"/>
    <property type="evidence" value="ECO:0007669"/>
    <property type="project" value="UniProtKB-KW"/>
</dbReference>
<dbReference type="Proteomes" id="UP000653002">
    <property type="component" value="Unassembled WGS sequence"/>
</dbReference>